<keyword evidence="3" id="KW-0256">Endoplasmic reticulum</keyword>
<dbReference type="Pfam" id="PF13640">
    <property type="entry name" value="2OG-FeII_Oxy_3"/>
    <property type="match status" value="1"/>
</dbReference>
<proteinExistence type="predicted"/>
<evidence type="ECO:0000256" key="4">
    <source>
        <dbReference type="ARBA" id="ARBA00022896"/>
    </source>
</evidence>
<dbReference type="EMBL" id="SDWJ01000002">
    <property type="protein sequence ID" value="MVZ98078.1"/>
    <property type="molecule type" value="Genomic_DNA"/>
</dbReference>
<dbReference type="InterPro" id="IPR044862">
    <property type="entry name" value="Pro_4_hyd_alph_FE2OG_OXY"/>
</dbReference>
<dbReference type="OrthoDB" id="269774at2"/>
<comment type="cofactor">
    <cofactor evidence="1">
        <name>L-ascorbate</name>
        <dbReference type="ChEBI" id="CHEBI:38290"/>
    </cofactor>
</comment>
<gene>
    <name evidence="10" type="ORF">EUU23_10275</name>
</gene>
<evidence type="ECO:0000313" key="11">
    <source>
        <dbReference type="Proteomes" id="UP000471147"/>
    </source>
</evidence>
<dbReference type="GO" id="GO:0005506">
    <property type="term" value="F:iron ion binding"/>
    <property type="evidence" value="ECO:0007669"/>
    <property type="project" value="InterPro"/>
</dbReference>
<sequence>MNLLSEVRALLAGGKAKEAATTLVQAAQRGHSEAMYELALWAVAGNVIPRNLALAYDWLGRASEAGFTDAALLRAYFTAAGTGCLPDWQSALELLTRLGETSEIAGRQVEKLGQMKMTTDGVPLASYNLELCSSQPRVATCRQFLTAAECDYIADIGTPFLEPSYVVDPNTQQLIPHPVRRSHGAMFGVYTEDLVINAINRRIASLSGTSYEQGEPLQLLQYERGDEYRPHLDALPNEPNQRVMTVIIYLTDGYDGGETKFLRTGLSFKGQKGDALLFANLLPDGRPDPLSLHCGLPVFKGTKMIATRWLRRSRFTYPAPPSILGTLPGLAA</sequence>
<evidence type="ECO:0000256" key="8">
    <source>
        <dbReference type="ARBA" id="ARBA00023180"/>
    </source>
</evidence>
<organism evidence="10 11">
    <name type="scientific">Sphingorhabdus profundilacus</name>
    <dbReference type="NCBI Taxonomy" id="2509718"/>
    <lineage>
        <taxon>Bacteria</taxon>
        <taxon>Pseudomonadati</taxon>
        <taxon>Pseudomonadota</taxon>
        <taxon>Alphaproteobacteria</taxon>
        <taxon>Sphingomonadales</taxon>
        <taxon>Sphingomonadaceae</taxon>
        <taxon>Sphingorhabdus</taxon>
    </lineage>
</organism>
<evidence type="ECO:0000259" key="9">
    <source>
        <dbReference type="PROSITE" id="PS51471"/>
    </source>
</evidence>
<dbReference type="SMART" id="SM00671">
    <property type="entry name" value="SEL1"/>
    <property type="match status" value="1"/>
</dbReference>
<evidence type="ECO:0000256" key="3">
    <source>
        <dbReference type="ARBA" id="ARBA00022824"/>
    </source>
</evidence>
<dbReference type="InterPro" id="IPR011990">
    <property type="entry name" value="TPR-like_helical_dom_sf"/>
</dbReference>
<keyword evidence="7" id="KW-0408">Iron</keyword>
<evidence type="ECO:0000313" key="10">
    <source>
        <dbReference type="EMBL" id="MVZ98078.1"/>
    </source>
</evidence>
<dbReference type="PANTHER" id="PTHR10869">
    <property type="entry name" value="PROLYL 4-HYDROXYLASE ALPHA SUBUNIT"/>
    <property type="match status" value="1"/>
</dbReference>
<keyword evidence="2" id="KW-0479">Metal-binding</keyword>
<evidence type="ECO:0000256" key="1">
    <source>
        <dbReference type="ARBA" id="ARBA00001961"/>
    </source>
</evidence>
<evidence type="ECO:0000256" key="5">
    <source>
        <dbReference type="ARBA" id="ARBA00022964"/>
    </source>
</evidence>
<dbReference type="Gene3D" id="1.25.40.10">
    <property type="entry name" value="Tetratricopeptide repeat domain"/>
    <property type="match status" value="1"/>
</dbReference>
<dbReference type="RefSeq" id="WP_160354035.1">
    <property type="nucleotide sequence ID" value="NZ_SDWJ01000002.1"/>
</dbReference>
<keyword evidence="6" id="KW-0560">Oxidoreductase</keyword>
<dbReference type="PANTHER" id="PTHR10869:SF246">
    <property type="entry name" value="TRANSMEMBRANE PROLYL 4-HYDROXYLASE"/>
    <property type="match status" value="1"/>
</dbReference>
<dbReference type="InterPro" id="IPR006597">
    <property type="entry name" value="Sel1-like"/>
</dbReference>
<dbReference type="SUPFAM" id="SSF81901">
    <property type="entry name" value="HCP-like"/>
    <property type="match status" value="1"/>
</dbReference>
<evidence type="ECO:0000256" key="6">
    <source>
        <dbReference type="ARBA" id="ARBA00023002"/>
    </source>
</evidence>
<evidence type="ECO:0000256" key="7">
    <source>
        <dbReference type="ARBA" id="ARBA00023004"/>
    </source>
</evidence>
<evidence type="ECO:0000256" key="2">
    <source>
        <dbReference type="ARBA" id="ARBA00022723"/>
    </source>
</evidence>
<dbReference type="GO" id="GO:0031418">
    <property type="term" value="F:L-ascorbic acid binding"/>
    <property type="evidence" value="ECO:0007669"/>
    <property type="project" value="UniProtKB-KW"/>
</dbReference>
<feature type="domain" description="Fe2OG dioxygenase" evidence="9">
    <location>
        <begin position="213"/>
        <end position="312"/>
    </location>
</feature>
<dbReference type="SMART" id="SM00702">
    <property type="entry name" value="P4Hc"/>
    <property type="match status" value="1"/>
</dbReference>
<keyword evidence="11" id="KW-1185">Reference proteome</keyword>
<comment type="caution">
    <text evidence="10">The sequence shown here is derived from an EMBL/GenBank/DDBJ whole genome shotgun (WGS) entry which is preliminary data.</text>
</comment>
<dbReference type="AlphaFoldDB" id="A0A6I4M5Z6"/>
<dbReference type="Gene3D" id="2.60.120.620">
    <property type="entry name" value="q2cbj1_9rhob like domain"/>
    <property type="match status" value="1"/>
</dbReference>
<name>A0A6I4M5Z6_9SPHN</name>
<dbReference type="PROSITE" id="PS51471">
    <property type="entry name" value="FE2OG_OXY"/>
    <property type="match status" value="1"/>
</dbReference>
<accession>A0A6I4M5Z6</accession>
<keyword evidence="8" id="KW-0325">Glycoprotein</keyword>
<dbReference type="GO" id="GO:0004656">
    <property type="term" value="F:procollagen-proline 4-dioxygenase activity"/>
    <property type="evidence" value="ECO:0007669"/>
    <property type="project" value="TreeGrafter"/>
</dbReference>
<protein>
    <recommendedName>
        <fullName evidence="9">Fe2OG dioxygenase domain-containing protein</fullName>
    </recommendedName>
</protein>
<dbReference type="InterPro" id="IPR045054">
    <property type="entry name" value="P4HA-like"/>
</dbReference>
<keyword evidence="5" id="KW-0223">Dioxygenase</keyword>
<dbReference type="InterPro" id="IPR005123">
    <property type="entry name" value="Oxoglu/Fe-dep_dioxygenase_dom"/>
</dbReference>
<dbReference type="Proteomes" id="UP000471147">
    <property type="component" value="Unassembled WGS sequence"/>
</dbReference>
<keyword evidence="4" id="KW-0847">Vitamin C</keyword>
<reference evidence="10 11" key="1">
    <citation type="submission" date="2019-01" db="EMBL/GenBank/DDBJ databases">
        <title>Sphingorhabdus lacus sp.nov., isolated from an oligotrophic freshwater lake.</title>
        <authorList>
            <person name="Park M."/>
        </authorList>
    </citation>
    <scope>NUCLEOTIDE SEQUENCE [LARGE SCALE GENOMIC DNA]</scope>
    <source>
        <strain evidence="10 11">IMCC26285</strain>
    </source>
</reference>
<dbReference type="InterPro" id="IPR006620">
    <property type="entry name" value="Pro_4_hyd_alph"/>
</dbReference>